<proteinExistence type="predicted"/>
<dbReference type="Proteomes" id="UP000198744">
    <property type="component" value="Unassembled WGS sequence"/>
</dbReference>
<gene>
    <name evidence="1" type="ORF">SAMN04489760_1171</name>
    <name evidence="2" type="ORF">SAMN04489760_12251</name>
</gene>
<feature type="non-terminal residue" evidence="1">
    <location>
        <position position="1"/>
    </location>
</feature>
<evidence type="ECO:0000313" key="3">
    <source>
        <dbReference type="Proteomes" id="UP000198744"/>
    </source>
</evidence>
<accession>A0A1H7YLQ2</accession>
<name>A0A1H7YLQ2_9BACT</name>
<sequence length="79" mass="9060">AYQAVQVLRRRLKEHKINLSWARLREIFSVQQRVTATFKQRDGRTLHVRKATFAEANLKELYDALGLPASPGGVQKLTI</sequence>
<dbReference type="EMBL" id="FOBS01000022">
    <property type="protein sequence ID" value="SEM56518.1"/>
    <property type="molecule type" value="Genomic_DNA"/>
</dbReference>
<evidence type="ECO:0000313" key="1">
    <source>
        <dbReference type="EMBL" id="SEM46861.1"/>
    </source>
</evidence>
<dbReference type="AlphaFoldDB" id="A0A1H7YLQ2"/>
<keyword evidence="3" id="KW-1185">Reference proteome</keyword>
<organism evidence="1 3">
    <name type="scientific">Syntrophus gentianae</name>
    <dbReference type="NCBI Taxonomy" id="43775"/>
    <lineage>
        <taxon>Bacteria</taxon>
        <taxon>Pseudomonadati</taxon>
        <taxon>Thermodesulfobacteriota</taxon>
        <taxon>Syntrophia</taxon>
        <taxon>Syntrophales</taxon>
        <taxon>Syntrophaceae</taxon>
        <taxon>Syntrophus</taxon>
    </lineage>
</organism>
<evidence type="ECO:0000313" key="2">
    <source>
        <dbReference type="EMBL" id="SEM56518.1"/>
    </source>
</evidence>
<protein>
    <submittedName>
        <fullName evidence="1">Uncharacterized protein</fullName>
    </submittedName>
</protein>
<dbReference type="EMBL" id="FOBS01000017">
    <property type="protein sequence ID" value="SEM46861.1"/>
    <property type="molecule type" value="Genomic_DNA"/>
</dbReference>
<reference evidence="1 3" key="1">
    <citation type="submission" date="2016-10" db="EMBL/GenBank/DDBJ databases">
        <authorList>
            <person name="de Groot N.N."/>
        </authorList>
    </citation>
    <scope>NUCLEOTIDE SEQUENCE [LARGE SCALE GENOMIC DNA]</scope>
    <source>
        <strain evidence="1 3">DSM 8423</strain>
    </source>
</reference>